<dbReference type="PROSITE" id="PS50002">
    <property type="entry name" value="SH3"/>
    <property type="match status" value="1"/>
</dbReference>
<keyword evidence="6" id="KW-1185">Reference proteome</keyword>
<evidence type="ECO:0000313" key="5">
    <source>
        <dbReference type="EMBL" id="KAK9215107.1"/>
    </source>
</evidence>
<protein>
    <recommendedName>
        <fullName evidence="4">SH3 domain-containing protein</fullName>
    </recommendedName>
</protein>
<dbReference type="Gene3D" id="2.30.30.40">
    <property type="entry name" value="SH3 Domains"/>
    <property type="match status" value="1"/>
</dbReference>
<keyword evidence="1 2" id="KW-0728">SH3 domain</keyword>
<evidence type="ECO:0000259" key="4">
    <source>
        <dbReference type="PROSITE" id="PS50002"/>
    </source>
</evidence>
<evidence type="ECO:0000256" key="1">
    <source>
        <dbReference type="ARBA" id="ARBA00022443"/>
    </source>
</evidence>
<dbReference type="SUPFAM" id="SSF103657">
    <property type="entry name" value="BAR/IMD domain-like"/>
    <property type="match status" value="1"/>
</dbReference>
<comment type="caution">
    <text evidence="5">The sequence shown here is derived from an EMBL/GenBank/DDBJ whole genome shotgun (WGS) entry which is preliminary data.</text>
</comment>
<dbReference type="InterPro" id="IPR050384">
    <property type="entry name" value="Endophilin_SH3RF"/>
</dbReference>
<evidence type="ECO:0000313" key="6">
    <source>
        <dbReference type="Proteomes" id="UP001428341"/>
    </source>
</evidence>
<dbReference type="Proteomes" id="UP001428341">
    <property type="component" value="Unassembled WGS sequence"/>
</dbReference>
<dbReference type="PANTHER" id="PTHR14167">
    <property type="entry name" value="SH3 DOMAIN-CONTAINING"/>
    <property type="match status" value="1"/>
</dbReference>
<dbReference type="PANTHER" id="PTHR14167:SF30">
    <property type="entry name" value="SH3 DOMAIN-CONTAINING PROTEIN 1"/>
    <property type="match status" value="1"/>
</dbReference>
<dbReference type="Pfam" id="PF14604">
    <property type="entry name" value="SH3_9"/>
    <property type="match status" value="1"/>
</dbReference>
<feature type="coiled-coil region" evidence="3">
    <location>
        <begin position="106"/>
        <end position="167"/>
    </location>
</feature>
<feature type="domain" description="SH3" evidence="4">
    <location>
        <begin position="205"/>
        <end position="264"/>
    </location>
</feature>
<organism evidence="5 6">
    <name type="scientific">Citrus x changshan-huyou</name>
    <dbReference type="NCBI Taxonomy" id="2935761"/>
    <lineage>
        <taxon>Eukaryota</taxon>
        <taxon>Viridiplantae</taxon>
        <taxon>Streptophyta</taxon>
        <taxon>Embryophyta</taxon>
        <taxon>Tracheophyta</taxon>
        <taxon>Spermatophyta</taxon>
        <taxon>Magnoliopsida</taxon>
        <taxon>eudicotyledons</taxon>
        <taxon>Gunneridae</taxon>
        <taxon>Pentapetalae</taxon>
        <taxon>rosids</taxon>
        <taxon>malvids</taxon>
        <taxon>Sapindales</taxon>
        <taxon>Rutaceae</taxon>
        <taxon>Aurantioideae</taxon>
        <taxon>Citrus</taxon>
    </lineage>
</organism>
<evidence type="ECO:0000256" key="3">
    <source>
        <dbReference type="SAM" id="Coils"/>
    </source>
</evidence>
<dbReference type="Gene3D" id="1.20.1270.60">
    <property type="entry name" value="Arfaptin homology (AH) domain/BAR domain"/>
    <property type="match status" value="1"/>
</dbReference>
<dbReference type="SMART" id="SM00326">
    <property type="entry name" value="SH3"/>
    <property type="match status" value="1"/>
</dbReference>
<dbReference type="AlphaFoldDB" id="A0AAP0MN21"/>
<evidence type="ECO:0000256" key="2">
    <source>
        <dbReference type="PROSITE-ProRule" id="PRU00192"/>
    </source>
</evidence>
<dbReference type="InterPro" id="IPR027267">
    <property type="entry name" value="AH/BAR_dom_sf"/>
</dbReference>
<dbReference type="InterPro" id="IPR036028">
    <property type="entry name" value="SH3-like_dom_sf"/>
</dbReference>
<sequence length="282" mass="31738">MEPHRTYALMHIKKAQHFQRNIVRGIEGFVAVSLKQMEIARKLAEDCCKYGVENQSDNSCVARAALQFGTSHDLMEIERETLLGILRDQVSEPLRALINGAPLEDARHLTHRYDKLRHEVEAQAAEVFWHRSKIRESDISAESAVKLRNAEARLTELKSTIMALGREATAAMLSVESQQQQMTYQRLFAMVDAEKTYHQHVIAILEKLYAEVIHPFDAQANGELSLSIDDYVVVRQVAPTGWSEGECKGQAGWFPSAYVERQEKAPASKISEANSPECDATS</sequence>
<proteinExistence type="predicted"/>
<dbReference type="SUPFAM" id="SSF50044">
    <property type="entry name" value="SH3-domain"/>
    <property type="match status" value="1"/>
</dbReference>
<dbReference type="EMBL" id="JBCGBO010000003">
    <property type="protein sequence ID" value="KAK9215107.1"/>
    <property type="molecule type" value="Genomic_DNA"/>
</dbReference>
<accession>A0AAP0MN21</accession>
<gene>
    <name evidence="5" type="ORF">WN944_007110</name>
</gene>
<dbReference type="InterPro" id="IPR001452">
    <property type="entry name" value="SH3_domain"/>
</dbReference>
<reference evidence="5 6" key="1">
    <citation type="submission" date="2024-05" db="EMBL/GenBank/DDBJ databases">
        <title>Haplotype-resolved chromosome-level genome assembly of Huyou (Citrus changshanensis).</title>
        <authorList>
            <person name="Miao C."/>
            <person name="Chen W."/>
            <person name="Wu Y."/>
            <person name="Wang L."/>
            <person name="Zhao S."/>
            <person name="Grierson D."/>
            <person name="Xu C."/>
            <person name="Chen K."/>
        </authorList>
    </citation>
    <scope>NUCLEOTIDE SEQUENCE [LARGE SCALE GENOMIC DNA]</scope>
    <source>
        <strain evidence="5">01-14</strain>
        <tissue evidence="5">Leaf</tissue>
    </source>
</reference>
<name>A0AAP0MN21_9ROSI</name>
<keyword evidence="3" id="KW-0175">Coiled coil</keyword>